<evidence type="ECO:0000313" key="2">
    <source>
        <dbReference type="Proteomes" id="UP000663868"/>
    </source>
</evidence>
<accession>A0A820PYL0</accession>
<gene>
    <name evidence="1" type="ORF">KXQ929_LOCUS51688</name>
</gene>
<dbReference type="Proteomes" id="UP000663868">
    <property type="component" value="Unassembled WGS sequence"/>
</dbReference>
<evidence type="ECO:0000313" key="1">
    <source>
        <dbReference type="EMBL" id="CAF4412630.1"/>
    </source>
</evidence>
<feature type="non-terminal residue" evidence="1">
    <location>
        <position position="1"/>
    </location>
</feature>
<proteinExistence type="predicted"/>
<reference evidence="1" key="1">
    <citation type="submission" date="2021-02" db="EMBL/GenBank/DDBJ databases">
        <authorList>
            <person name="Nowell W R."/>
        </authorList>
    </citation>
    <scope>NUCLEOTIDE SEQUENCE</scope>
</reference>
<name>A0A820PYL0_9BILA</name>
<dbReference type="EMBL" id="CAJOBB010026003">
    <property type="protein sequence ID" value="CAF4412630.1"/>
    <property type="molecule type" value="Genomic_DNA"/>
</dbReference>
<dbReference type="AlphaFoldDB" id="A0A820PYL0"/>
<protein>
    <submittedName>
        <fullName evidence="1">Uncharacterized protein</fullName>
    </submittedName>
</protein>
<organism evidence="1 2">
    <name type="scientific">Adineta steineri</name>
    <dbReference type="NCBI Taxonomy" id="433720"/>
    <lineage>
        <taxon>Eukaryota</taxon>
        <taxon>Metazoa</taxon>
        <taxon>Spiralia</taxon>
        <taxon>Gnathifera</taxon>
        <taxon>Rotifera</taxon>
        <taxon>Eurotatoria</taxon>
        <taxon>Bdelloidea</taxon>
        <taxon>Adinetida</taxon>
        <taxon>Adinetidae</taxon>
        <taxon>Adineta</taxon>
    </lineage>
</organism>
<sequence>LTITREVTITKVTRNDVPIAILPQSPLFDGDLIVESQSGCRSFVNGNVSQLNKSVIPTDFLT</sequence>
<comment type="caution">
    <text evidence="1">The sequence shown here is derived from an EMBL/GenBank/DDBJ whole genome shotgun (WGS) entry which is preliminary data.</text>
</comment>